<evidence type="ECO:0000313" key="2">
    <source>
        <dbReference type="Proteomes" id="UP000823862"/>
    </source>
</evidence>
<accession>A0A9D2HWP6</accession>
<dbReference type="AlphaFoldDB" id="A0A9D2HWP6"/>
<evidence type="ECO:0000313" key="1">
    <source>
        <dbReference type="EMBL" id="HJA86905.1"/>
    </source>
</evidence>
<name>A0A9D2HWP6_9BACE</name>
<organism evidence="1 2">
    <name type="scientific">Candidatus Bacteroides avicola</name>
    <dbReference type="NCBI Taxonomy" id="2838468"/>
    <lineage>
        <taxon>Bacteria</taxon>
        <taxon>Pseudomonadati</taxon>
        <taxon>Bacteroidota</taxon>
        <taxon>Bacteroidia</taxon>
        <taxon>Bacteroidales</taxon>
        <taxon>Bacteroidaceae</taxon>
        <taxon>Bacteroides</taxon>
    </lineage>
</organism>
<reference evidence="1" key="1">
    <citation type="journal article" date="2021" name="PeerJ">
        <title>Extensive microbial diversity within the chicken gut microbiome revealed by metagenomics and culture.</title>
        <authorList>
            <person name="Gilroy R."/>
            <person name="Ravi A."/>
            <person name="Getino M."/>
            <person name="Pursley I."/>
            <person name="Horton D.L."/>
            <person name="Alikhan N.F."/>
            <person name="Baker D."/>
            <person name="Gharbi K."/>
            <person name="Hall N."/>
            <person name="Watson M."/>
            <person name="Adriaenssens E.M."/>
            <person name="Foster-Nyarko E."/>
            <person name="Jarju S."/>
            <person name="Secka A."/>
            <person name="Antonio M."/>
            <person name="Oren A."/>
            <person name="Chaudhuri R.R."/>
            <person name="La Ragione R."/>
            <person name="Hildebrand F."/>
            <person name="Pallen M.J."/>
        </authorList>
    </citation>
    <scope>NUCLEOTIDE SEQUENCE</scope>
    <source>
        <strain evidence="1">ChiHjej12B11-9795</strain>
    </source>
</reference>
<proteinExistence type="predicted"/>
<dbReference type="PROSITE" id="PS51257">
    <property type="entry name" value="PROKAR_LIPOPROTEIN"/>
    <property type="match status" value="1"/>
</dbReference>
<comment type="caution">
    <text evidence="1">The sequence shown here is derived from an EMBL/GenBank/DDBJ whole genome shotgun (WGS) entry which is preliminary data.</text>
</comment>
<protein>
    <recommendedName>
        <fullName evidence="3">DUF5017 domain-containing protein</fullName>
    </recommendedName>
</protein>
<dbReference type="Proteomes" id="UP000823862">
    <property type="component" value="Unassembled WGS sequence"/>
</dbReference>
<dbReference type="EMBL" id="DWZI01000061">
    <property type="protein sequence ID" value="HJA86905.1"/>
    <property type="molecule type" value="Genomic_DNA"/>
</dbReference>
<reference evidence="1" key="2">
    <citation type="submission" date="2021-04" db="EMBL/GenBank/DDBJ databases">
        <authorList>
            <person name="Gilroy R."/>
        </authorList>
    </citation>
    <scope>NUCLEOTIDE SEQUENCE</scope>
    <source>
        <strain evidence="1">ChiHjej12B11-9795</strain>
    </source>
</reference>
<gene>
    <name evidence="1" type="ORF">H9950_12095</name>
</gene>
<sequence length="453" mass="51431">MNKILTYGLCAATFFLAGCDYNEEHFPGFDEETNVTQIVNYEGDFTGSYPVEGYFTLRQTSESAESEDRATIESALIDMLEEMYPYCDNGSSAKVTLKIGTVTPGVEEPEATDDYTLVDADYEALGEEPAEHHNFAYYMDVDAYLVQFCNIKYPEATVGTIVKLTYAYYANYTTTDISVFYQKTTDSWEAFVNFQPDETYELVDADYEVFGTGYGEPGRYHNFDTNMTEEQINFYLASVAERKFGYLPEGGTVVLTYAYYADGSTTNQTATLKKGIDGWGSFDPSAFLTTVADMITVLKYENSNWRLTNLISGVERYTMGNAEYTLLTDWVNENRPEFMSTQSRYEEYYFGSSPEYNNINNRYSTWVNYYNVDGYLDGLSDAEIQTIMDERLANEGIAALVLPAMVSTPNPDLSYEVTYTVYGGRGNGNYAMSFYYNAEENKFEWDELAPVQK</sequence>
<evidence type="ECO:0008006" key="3">
    <source>
        <dbReference type="Google" id="ProtNLM"/>
    </source>
</evidence>